<gene>
    <name evidence="2" type="ORF">GWK10_06275</name>
</gene>
<protein>
    <recommendedName>
        <fullName evidence="4">Lipoprotein</fullName>
    </recommendedName>
</protein>
<accession>A0A6M0CMU8</accession>
<organism evidence="2 3">
    <name type="scientific">Spongiivirga citrea</name>
    <dbReference type="NCBI Taxonomy" id="1481457"/>
    <lineage>
        <taxon>Bacteria</taxon>
        <taxon>Pseudomonadati</taxon>
        <taxon>Bacteroidota</taxon>
        <taxon>Flavobacteriia</taxon>
        <taxon>Flavobacteriales</taxon>
        <taxon>Flavobacteriaceae</taxon>
        <taxon>Spongiivirga</taxon>
    </lineage>
</organism>
<reference evidence="2 3" key="1">
    <citation type="submission" date="2020-01" db="EMBL/GenBank/DDBJ databases">
        <title>Spongiivirga citrea KCTC 32990T.</title>
        <authorList>
            <person name="Wang G."/>
        </authorList>
    </citation>
    <scope>NUCLEOTIDE SEQUENCE [LARGE SCALE GENOMIC DNA]</scope>
    <source>
        <strain evidence="2 3">KCTC 32990</strain>
    </source>
</reference>
<dbReference type="EMBL" id="JAABOQ010000002">
    <property type="protein sequence ID" value="NER16807.1"/>
    <property type="molecule type" value="Genomic_DNA"/>
</dbReference>
<dbReference type="Proteomes" id="UP000474296">
    <property type="component" value="Unassembled WGS sequence"/>
</dbReference>
<dbReference type="RefSeq" id="WP_164030332.1">
    <property type="nucleotide sequence ID" value="NZ_JAABOQ010000002.1"/>
</dbReference>
<sequence>MKRNKPLLSILLISSLLFFGSCGPIIIAPDPHAPPPPSWFYPARIESVRYVYFPEYVIYYDLSVRQYLYLENNIWIRVNVLPPRFRSINLRRSKFVRIKGHRSSSIKTYHRENYSNSPRSSRTSRTRGRRG</sequence>
<comment type="caution">
    <text evidence="2">The sequence shown here is derived from an EMBL/GenBank/DDBJ whole genome shotgun (WGS) entry which is preliminary data.</text>
</comment>
<dbReference type="PROSITE" id="PS51257">
    <property type="entry name" value="PROKAR_LIPOPROTEIN"/>
    <property type="match status" value="1"/>
</dbReference>
<dbReference type="AlphaFoldDB" id="A0A6M0CMU8"/>
<name>A0A6M0CMU8_9FLAO</name>
<evidence type="ECO:0000313" key="2">
    <source>
        <dbReference type="EMBL" id="NER16807.1"/>
    </source>
</evidence>
<keyword evidence="3" id="KW-1185">Reference proteome</keyword>
<evidence type="ECO:0000256" key="1">
    <source>
        <dbReference type="SAM" id="MobiDB-lite"/>
    </source>
</evidence>
<evidence type="ECO:0000313" key="3">
    <source>
        <dbReference type="Proteomes" id="UP000474296"/>
    </source>
</evidence>
<feature type="compositionally biased region" description="Basic residues" evidence="1">
    <location>
        <begin position="122"/>
        <end position="131"/>
    </location>
</feature>
<feature type="region of interest" description="Disordered" evidence="1">
    <location>
        <begin position="99"/>
        <end position="131"/>
    </location>
</feature>
<proteinExistence type="predicted"/>
<evidence type="ECO:0008006" key="4">
    <source>
        <dbReference type="Google" id="ProtNLM"/>
    </source>
</evidence>